<dbReference type="AlphaFoldDB" id="A0A9X5BDW0"/>
<evidence type="ECO:0000313" key="2">
    <source>
        <dbReference type="Proteomes" id="UP001154420"/>
    </source>
</evidence>
<accession>A0A9X5BDW0</accession>
<sequence length="60" mass="7019">MRESDILDEVRKYLKTVVECVFWKEPGRMHGTAGIHLIPLRPFTQIPIIRRKGRECLLDG</sequence>
<evidence type="ECO:0000313" key="1">
    <source>
        <dbReference type="EMBL" id="NBJ91627.1"/>
    </source>
</evidence>
<protein>
    <submittedName>
        <fullName evidence="1">Uncharacterized protein</fullName>
    </submittedName>
</protein>
<dbReference type="Proteomes" id="UP001154420">
    <property type="component" value="Unassembled WGS sequence"/>
</dbReference>
<proteinExistence type="predicted"/>
<comment type="caution">
    <text evidence="1">The sequence shown here is derived from an EMBL/GenBank/DDBJ whole genome shotgun (WGS) entry which is preliminary data.</text>
</comment>
<gene>
    <name evidence="1" type="ORF">D5281_03230</name>
</gene>
<reference evidence="1" key="1">
    <citation type="submission" date="2018-09" db="EMBL/GenBank/DDBJ databases">
        <title>Murine metabolic-syndrome-specific gut microbial biobank.</title>
        <authorList>
            <person name="Liu C."/>
        </authorList>
    </citation>
    <scope>NUCLEOTIDE SEQUENCE</scope>
    <source>
        <strain evidence="1">D42-62</strain>
    </source>
</reference>
<name>A0A9X5BDW0_9FIRM</name>
<keyword evidence="2" id="KW-1185">Reference proteome</keyword>
<dbReference type="EMBL" id="QZDT01000003">
    <property type="protein sequence ID" value="NBJ91627.1"/>
    <property type="molecule type" value="Genomic_DNA"/>
</dbReference>
<organism evidence="1 2">
    <name type="scientific">Parablautia muri</name>
    <dbReference type="NCBI Taxonomy" id="2320879"/>
    <lineage>
        <taxon>Bacteria</taxon>
        <taxon>Bacillati</taxon>
        <taxon>Bacillota</taxon>
        <taxon>Clostridia</taxon>
        <taxon>Lachnospirales</taxon>
        <taxon>Lachnospiraceae</taxon>
        <taxon>Parablautia</taxon>
    </lineage>
</organism>
<dbReference type="RefSeq" id="WP_160558717.1">
    <property type="nucleotide sequence ID" value="NZ_QZDT01000003.1"/>
</dbReference>
<dbReference type="OrthoDB" id="1682640at2"/>